<feature type="transmembrane region" description="Helical" evidence="1">
    <location>
        <begin position="150"/>
        <end position="172"/>
    </location>
</feature>
<feature type="transmembrane region" description="Helical" evidence="1">
    <location>
        <begin position="12"/>
        <end position="31"/>
    </location>
</feature>
<reference evidence="2 3" key="1">
    <citation type="submission" date="2019-03" db="EMBL/GenBank/DDBJ databases">
        <title>Genomic Encyclopedia of Type Strains, Phase IV (KMG-IV): sequencing the most valuable type-strain genomes for metagenomic binning, comparative biology and taxonomic classification.</title>
        <authorList>
            <person name="Goeker M."/>
        </authorList>
    </citation>
    <scope>NUCLEOTIDE SEQUENCE [LARGE SCALE GENOMIC DNA]</scope>
    <source>
        <strain evidence="2 3">DSM 28231</strain>
    </source>
</reference>
<keyword evidence="1" id="KW-0812">Transmembrane</keyword>
<keyword evidence="3" id="KW-1185">Reference proteome</keyword>
<feature type="transmembrane region" description="Helical" evidence="1">
    <location>
        <begin position="220"/>
        <end position="239"/>
    </location>
</feature>
<gene>
    <name evidence="2" type="ORF">EV697_101300</name>
</gene>
<proteinExistence type="predicted"/>
<evidence type="ECO:0000256" key="1">
    <source>
        <dbReference type="SAM" id="Phobius"/>
    </source>
</evidence>
<dbReference type="RefSeq" id="WP_132021818.1">
    <property type="nucleotide sequence ID" value="NZ_CP016605.1"/>
</dbReference>
<dbReference type="OrthoDB" id="5915482at2"/>
<evidence type="ECO:0000313" key="2">
    <source>
        <dbReference type="EMBL" id="TCP14167.1"/>
    </source>
</evidence>
<feature type="transmembrane region" description="Helical" evidence="1">
    <location>
        <begin position="246"/>
        <end position="265"/>
    </location>
</feature>
<protein>
    <submittedName>
        <fullName evidence="2">Uncharacterized protein</fullName>
    </submittedName>
</protein>
<keyword evidence="1" id="KW-1133">Transmembrane helix</keyword>
<feature type="transmembrane region" description="Helical" evidence="1">
    <location>
        <begin position="92"/>
        <end position="112"/>
    </location>
</feature>
<keyword evidence="1" id="KW-0472">Membrane</keyword>
<comment type="caution">
    <text evidence="2">The sequence shown here is derived from an EMBL/GenBank/DDBJ whole genome shotgun (WGS) entry which is preliminary data.</text>
</comment>
<feature type="transmembrane region" description="Helical" evidence="1">
    <location>
        <begin position="184"/>
        <end position="208"/>
    </location>
</feature>
<sequence length="269" mass="30529">MFEEKGHKKLIMLSILPVFIILGIDIFSMILQGQPKALSHLNVAVLTAQWICLLVFIKGEICNGQRARLININLYFLIYWTVWLILSVFSNYHYILTDIVSLCGIATIIAIWQQPTDPQMRKSILVIGVLLAGLATITSLFIFIELPIFYGIYYNVFAQILTGIILANLMLVISKNRLQGFISLLSIAIIIGLLVNAVFILGMLGYAYINNFNFINEFAWVVYFLFHLMIACIVGMHIFKGIRLEYLTLIILLFISANLPIWGIFSSIK</sequence>
<dbReference type="AlphaFoldDB" id="A0A4R2N2V3"/>
<organism evidence="2 3">
    <name type="scientific">Bisgaardia hudsonensis</name>
    <dbReference type="NCBI Taxonomy" id="109472"/>
    <lineage>
        <taxon>Bacteria</taxon>
        <taxon>Pseudomonadati</taxon>
        <taxon>Pseudomonadota</taxon>
        <taxon>Gammaproteobacteria</taxon>
        <taxon>Pasteurellales</taxon>
        <taxon>Pasteurellaceae</taxon>
        <taxon>Bisgaardia</taxon>
    </lineage>
</organism>
<evidence type="ECO:0000313" key="3">
    <source>
        <dbReference type="Proteomes" id="UP000294841"/>
    </source>
</evidence>
<name>A0A4R2N2V3_9PAST</name>
<feature type="transmembrane region" description="Helical" evidence="1">
    <location>
        <begin position="124"/>
        <end position="144"/>
    </location>
</feature>
<dbReference type="EMBL" id="SLXI01000001">
    <property type="protein sequence ID" value="TCP14167.1"/>
    <property type="molecule type" value="Genomic_DNA"/>
</dbReference>
<feature type="transmembrane region" description="Helical" evidence="1">
    <location>
        <begin position="69"/>
        <end position="86"/>
    </location>
</feature>
<feature type="transmembrane region" description="Helical" evidence="1">
    <location>
        <begin position="37"/>
        <end position="57"/>
    </location>
</feature>
<accession>A0A4R2N2V3</accession>
<dbReference type="Proteomes" id="UP000294841">
    <property type="component" value="Unassembled WGS sequence"/>
</dbReference>